<dbReference type="AlphaFoldDB" id="A0A7S2W1D5"/>
<name>A0A7S2W1D5_9STRA</name>
<sequence length="356" mass="39535">MLVLKTKFFVGILAACGVLTSFTDAKTTSLSSRRVSSRRVIRKGQRTRRAKVATSDLKKQPRECFVTDETDDTKGSQVQISCSSKADTLWYTLEGGDSNAKVDLVVKKGKKKKGPSVPGKKEKGKNNSFSVRFMELIEYVPTDVSVPAYDWIVDPVQILPIKSFLDFTNVTKNNGVWETTLKTKDGVLTLVFHITEGAGQTFSQHQIKYDVIIENFPWKNKTDSLLALTTEVVTPSAKYKPKKTNKKQLVLDVEDDTDDPDNNGYSVFGEYSWVSNAVDNDEVTLDIVETEPADQEPKSKTQRMAFSFLKSSNATKITWDPEIGIGYSSGVVSLFTSATANQLMVGMLFSLACSLW</sequence>
<gene>
    <name evidence="1" type="ORF">EANT1437_LOCUS3773</name>
</gene>
<organism evidence="1">
    <name type="scientific">Eucampia antarctica</name>
    <dbReference type="NCBI Taxonomy" id="49252"/>
    <lineage>
        <taxon>Eukaryota</taxon>
        <taxon>Sar</taxon>
        <taxon>Stramenopiles</taxon>
        <taxon>Ochrophyta</taxon>
        <taxon>Bacillariophyta</taxon>
        <taxon>Mediophyceae</taxon>
        <taxon>Biddulphiophycidae</taxon>
        <taxon>Hemiaulales</taxon>
        <taxon>Hemiaulaceae</taxon>
        <taxon>Eucampia</taxon>
    </lineage>
</organism>
<accession>A0A7S2W1D5</accession>
<dbReference type="EMBL" id="HBHI01007394">
    <property type="protein sequence ID" value="CAD9660455.1"/>
    <property type="molecule type" value="Transcribed_RNA"/>
</dbReference>
<reference evidence="1" key="1">
    <citation type="submission" date="2021-01" db="EMBL/GenBank/DDBJ databases">
        <authorList>
            <person name="Corre E."/>
            <person name="Pelletier E."/>
            <person name="Niang G."/>
            <person name="Scheremetjew M."/>
            <person name="Finn R."/>
            <person name="Kale V."/>
            <person name="Holt S."/>
            <person name="Cochrane G."/>
            <person name="Meng A."/>
            <person name="Brown T."/>
            <person name="Cohen L."/>
        </authorList>
    </citation>
    <scope>NUCLEOTIDE SEQUENCE</scope>
    <source>
        <strain evidence="1">CCMP1452</strain>
    </source>
</reference>
<proteinExistence type="predicted"/>
<evidence type="ECO:0000313" key="1">
    <source>
        <dbReference type="EMBL" id="CAD9660455.1"/>
    </source>
</evidence>
<protein>
    <submittedName>
        <fullName evidence="1">Uncharacterized protein</fullName>
    </submittedName>
</protein>